<evidence type="ECO:0000256" key="2">
    <source>
        <dbReference type="ARBA" id="ARBA00005695"/>
    </source>
</evidence>
<organism evidence="7 8">
    <name type="scientific">Rhizobium tropici</name>
    <dbReference type="NCBI Taxonomy" id="398"/>
    <lineage>
        <taxon>Bacteria</taxon>
        <taxon>Pseudomonadati</taxon>
        <taxon>Pseudomonadota</taxon>
        <taxon>Alphaproteobacteria</taxon>
        <taxon>Hyphomicrobiales</taxon>
        <taxon>Rhizobiaceae</taxon>
        <taxon>Rhizobium/Agrobacterium group</taxon>
        <taxon>Rhizobium</taxon>
    </lineage>
</organism>
<dbReference type="Pfam" id="PF00496">
    <property type="entry name" value="SBP_bac_5"/>
    <property type="match status" value="1"/>
</dbReference>
<proteinExistence type="inferred from homology"/>
<dbReference type="PANTHER" id="PTHR30290:SF9">
    <property type="entry name" value="OLIGOPEPTIDE-BINDING PROTEIN APPA"/>
    <property type="match status" value="1"/>
</dbReference>
<evidence type="ECO:0000313" key="8">
    <source>
        <dbReference type="Proteomes" id="UP000323608"/>
    </source>
</evidence>
<dbReference type="InterPro" id="IPR000914">
    <property type="entry name" value="SBP_5_dom"/>
</dbReference>
<name>A0A5B0VQZ2_RHITR</name>
<dbReference type="SUPFAM" id="SSF53850">
    <property type="entry name" value="Periplasmic binding protein-like II"/>
    <property type="match status" value="1"/>
</dbReference>
<reference evidence="7 8" key="1">
    <citation type="submission" date="2019-07" db="EMBL/GenBank/DDBJ databases">
        <title>The Draft Genome Sequence of Rhizobium tropici SARCC-755 Associated with Superior Nodulation on Pigeonpea (Cajanus cajan (L.) Millsp.).</title>
        <authorList>
            <person name="Bopape F.L."/>
            <person name="Hassen A.I."/>
            <person name="Swanevelder Z.H."/>
            <person name="Gwata E.T."/>
        </authorList>
    </citation>
    <scope>NUCLEOTIDE SEQUENCE [LARGE SCALE GENOMIC DNA]</scope>
    <source>
        <strain evidence="7 8">SARCC-755</strain>
    </source>
</reference>
<dbReference type="PIRSF" id="PIRSF002741">
    <property type="entry name" value="MppA"/>
    <property type="match status" value="1"/>
</dbReference>
<evidence type="ECO:0000256" key="3">
    <source>
        <dbReference type="ARBA" id="ARBA00022448"/>
    </source>
</evidence>
<dbReference type="EMBL" id="VNIP01000014">
    <property type="protein sequence ID" value="KAA1177046.1"/>
    <property type="molecule type" value="Genomic_DNA"/>
</dbReference>
<keyword evidence="3" id="KW-0813">Transport</keyword>
<evidence type="ECO:0000256" key="4">
    <source>
        <dbReference type="ARBA" id="ARBA00022729"/>
    </source>
</evidence>
<gene>
    <name evidence="7" type="ORF">FP026_26165</name>
</gene>
<feature type="signal peptide" evidence="5">
    <location>
        <begin position="1"/>
        <end position="26"/>
    </location>
</feature>
<dbReference type="Gene3D" id="3.10.105.10">
    <property type="entry name" value="Dipeptide-binding Protein, Domain 3"/>
    <property type="match status" value="1"/>
</dbReference>
<accession>A0A5B0VQZ2</accession>
<dbReference type="RefSeq" id="WP_149637500.1">
    <property type="nucleotide sequence ID" value="NZ_VNIP01000014.1"/>
</dbReference>
<dbReference type="InterPro" id="IPR023765">
    <property type="entry name" value="SBP_5_CS"/>
</dbReference>
<dbReference type="PROSITE" id="PS01040">
    <property type="entry name" value="SBP_BACTERIAL_5"/>
    <property type="match status" value="1"/>
</dbReference>
<evidence type="ECO:0000313" key="7">
    <source>
        <dbReference type="EMBL" id="KAA1177046.1"/>
    </source>
</evidence>
<dbReference type="GO" id="GO:0043190">
    <property type="term" value="C:ATP-binding cassette (ABC) transporter complex"/>
    <property type="evidence" value="ECO:0007669"/>
    <property type="project" value="InterPro"/>
</dbReference>
<dbReference type="OrthoDB" id="9801912at2"/>
<dbReference type="PANTHER" id="PTHR30290">
    <property type="entry name" value="PERIPLASMIC BINDING COMPONENT OF ABC TRANSPORTER"/>
    <property type="match status" value="1"/>
</dbReference>
<sequence>MLMRRHFLGLTAAMLVTGALPSLGMAGDGTPISGGKLTWGVETEPATLNPQLNGQDKTKLLLRNAYESLLARTVDGGYVPWLATEYKISDDGKSYTFKLRDDVSFTDGQKLNAQAVITNFTKLKDAAYSGSVSAGPVSRIVEAKALDDHTVSFTLNRIYAPFLDYAASLEILSPAAFNSTQLKSGGPEIAGTGPFILKRYAKGQDIQFVKNPAYNWAPKTSAHNGPAYLDEVTYRFLSESSVRTGALSSGQVDVIEGIAGNDASLFKDNSDFSYQTALNTGTPYSLFLNATWGPTQDLKVRKALISAIDVDAVLKAVYRGERTRAWGITSPIDPQFYDKSIEATYKHDPKAANALLDEVGWTARDADGFRTKDGQRLTIEVIQAQATVRDQRDVLLQALQAQARQNAGIDLKIVFVDAGTYTDRRKTGQFGSIANSNTPTDAIDIEYHYLPLDKGGSINYSRAFAPELLQWLNEAASTLDQKKRFDLYSKLQRFAILDQAYALPLYEPEDQVAAASYVKGVSFRPFKQLPESAYDIWRSE</sequence>
<comment type="similarity">
    <text evidence="2">Belongs to the bacterial solute-binding protein 5 family.</text>
</comment>
<dbReference type="GO" id="GO:1904680">
    <property type="term" value="F:peptide transmembrane transporter activity"/>
    <property type="evidence" value="ECO:0007669"/>
    <property type="project" value="TreeGrafter"/>
</dbReference>
<dbReference type="Proteomes" id="UP000323608">
    <property type="component" value="Unassembled WGS sequence"/>
</dbReference>
<comment type="subcellular location">
    <subcellularLocation>
        <location evidence="1">Periplasm</location>
    </subcellularLocation>
</comment>
<dbReference type="AlphaFoldDB" id="A0A5B0VQZ2"/>
<dbReference type="InterPro" id="IPR039424">
    <property type="entry name" value="SBP_5"/>
</dbReference>
<dbReference type="InterPro" id="IPR030678">
    <property type="entry name" value="Peptide/Ni-bd"/>
</dbReference>
<protein>
    <submittedName>
        <fullName evidence="7">ABC transporter substrate-binding protein</fullName>
    </submittedName>
</protein>
<feature type="chain" id="PRO_5022816581" evidence="5">
    <location>
        <begin position="27"/>
        <end position="540"/>
    </location>
</feature>
<comment type="caution">
    <text evidence="7">The sequence shown here is derived from an EMBL/GenBank/DDBJ whole genome shotgun (WGS) entry which is preliminary data.</text>
</comment>
<dbReference type="GO" id="GO:0030288">
    <property type="term" value="C:outer membrane-bounded periplasmic space"/>
    <property type="evidence" value="ECO:0007669"/>
    <property type="project" value="UniProtKB-ARBA"/>
</dbReference>
<keyword evidence="4 5" id="KW-0732">Signal</keyword>
<dbReference type="CDD" id="cd08492">
    <property type="entry name" value="PBP2_NikA_DppA_OppA_like_15"/>
    <property type="match status" value="1"/>
</dbReference>
<evidence type="ECO:0000256" key="5">
    <source>
        <dbReference type="SAM" id="SignalP"/>
    </source>
</evidence>
<evidence type="ECO:0000256" key="1">
    <source>
        <dbReference type="ARBA" id="ARBA00004418"/>
    </source>
</evidence>
<feature type="domain" description="Solute-binding protein family 5" evidence="6">
    <location>
        <begin position="78"/>
        <end position="440"/>
    </location>
</feature>
<evidence type="ECO:0000259" key="6">
    <source>
        <dbReference type="Pfam" id="PF00496"/>
    </source>
</evidence>
<dbReference type="Gene3D" id="3.40.190.10">
    <property type="entry name" value="Periplasmic binding protein-like II"/>
    <property type="match status" value="1"/>
</dbReference>
<dbReference type="GO" id="GO:0015833">
    <property type="term" value="P:peptide transport"/>
    <property type="evidence" value="ECO:0007669"/>
    <property type="project" value="TreeGrafter"/>
</dbReference>